<dbReference type="HOGENOM" id="CLU_059021_3_0_1"/>
<dbReference type="SMART" id="SM00903">
    <property type="entry name" value="Flavin_Reduct"/>
    <property type="match status" value="1"/>
</dbReference>
<dbReference type="OrthoDB" id="10250990at2759"/>
<proteinExistence type="inferred from homology"/>
<evidence type="ECO:0000256" key="5">
    <source>
        <dbReference type="SAM" id="MobiDB-lite"/>
    </source>
</evidence>
<name>A0A084G5L7_PSEDA</name>
<evidence type="ECO:0000259" key="6">
    <source>
        <dbReference type="SMART" id="SM00903"/>
    </source>
</evidence>
<keyword evidence="2" id="KW-0285">Flavoprotein</keyword>
<dbReference type="GO" id="GO:0010181">
    <property type="term" value="F:FMN binding"/>
    <property type="evidence" value="ECO:0007669"/>
    <property type="project" value="InterPro"/>
</dbReference>
<reference evidence="7 8" key="1">
    <citation type="journal article" date="2014" name="Genome Announc.">
        <title>Draft genome sequence of the pathogenic fungus Scedosporium apiospermum.</title>
        <authorList>
            <person name="Vandeputte P."/>
            <person name="Ghamrawi S."/>
            <person name="Rechenmann M."/>
            <person name="Iltis A."/>
            <person name="Giraud S."/>
            <person name="Fleury M."/>
            <person name="Thornton C."/>
            <person name="Delhaes L."/>
            <person name="Meyer W."/>
            <person name="Papon N."/>
            <person name="Bouchara J.P."/>
        </authorList>
    </citation>
    <scope>NUCLEOTIDE SEQUENCE [LARGE SCALE GENOMIC DNA]</scope>
    <source>
        <strain evidence="7 8">IHEM 14462</strain>
    </source>
</reference>
<evidence type="ECO:0000313" key="8">
    <source>
        <dbReference type="Proteomes" id="UP000028545"/>
    </source>
</evidence>
<dbReference type="InterPro" id="IPR002563">
    <property type="entry name" value="Flavin_Rdtase-like_dom"/>
</dbReference>
<organism evidence="7 8">
    <name type="scientific">Pseudallescheria apiosperma</name>
    <name type="common">Scedosporium apiospermum</name>
    <dbReference type="NCBI Taxonomy" id="563466"/>
    <lineage>
        <taxon>Eukaryota</taxon>
        <taxon>Fungi</taxon>
        <taxon>Dikarya</taxon>
        <taxon>Ascomycota</taxon>
        <taxon>Pezizomycotina</taxon>
        <taxon>Sordariomycetes</taxon>
        <taxon>Hypocreomycetidae</taxon>
        <taxon>Microascales</taxon>
        <taxon>Microascaceae</taxon>
        <taxon>Scedosporium</taxon>
    </lineage>
</organism>
<dbReference type="Gene3D" id="2.30.110.10">
    <property type="entry name" value="Electron Transport, Fmn-binding Protein, Chain A"/>
    <property type="match status" value="1"/>
</dbReference>
<dbReference type="KEGG" id="sapo:SAPIO_CDS5876"/>
<evidence type="ECO:0000313" key="7">
    <source>
        <dbReference type="EMBL" id="KEZ42629.1"/>
    </source>
</evidence>
<accession>A0A084G5L7</accession>
<keyword evidence="8" id="KW-1185">Reference proteome</keyword>
<dbReference type="OMA" id="GNLIICE"/>
<dbReference type="VEuPathDB" id="FungiDB:SAPIO_CDS5876"/>
<dbReference type="InterPro" id="IPR012349">
    <property type="entry name" value="Split_barrel_FMN-bd"/>
</dbReference>
<feature type="domain" description="Flavin reductase like" evidence="6">
    <location>
        <begin position="111"/>
        <end position="271"/>
    </location>
</feature>
<gene>
    <name evidence="7" type="ORF">SAPIO_CDS5876</name>
</gene>
<evidence type="ECO:0000256" key="4">
    <source>
        <dbReference type="ARBA" id="ARBA00038054"/>
    </source>
</evidence>
<keyword evidence="3" id="KW-0288">FMN</keyword>
<feature type="compositionally biased region" description="Polar residues" evidence="5">
    <location>
        <begin position="79"/>
        <end position="90"/>
    </location>
</feature>
<comment type="cofactor">
    <cofactor evidence="1">
        <name>FMN</name>
        <dbReference type="ChEBI" id="CHEBI:58210"/>
    </cofactor>
</comment>
<dbReference type="PANTHER" id="PTHR33798">
    <property type="entry name" value="FLAVOPROTEIN OXYGENASE"/>
    <property type="match status" value="1"/>
</dbReference>
<dbReference type="RefSeq" id="XP_016642428.1">
    <property type="nucleotide sequence ID" value="XM_016788112.1"/>
</dbReference>
<protein>
    <recommendedName>
        <fullName evidence="6">Flavin reductase like domain-containing protein</fullName>
    </recommendedName>
</protein>
<dbReference type="SUPFAM" id="SSF50475">
    <property type="entry name" value="FMN-binding split barrel"/>
    <property type="match status" value="1"/>
</dbReference>
<dbReference type="GeneID" id="27724948"/>
<sequence>MPPSRRSDFLIRALVYPFTISSRFTTLSKKPTMAPAAVTKHNPHPDFKKVEATREDWDAKAKFHLTKTVDPSWKFGTGPNETQGAKQPQHISIDPYEPGRPANFNYKLLISSVIPRPIAFLSTRSPSGETNLAPFSYFGLVNHDPPLFAVSFVCDLQSAKDSLRNLVESRECVINIISEGFVEAANACSVNAPPSASEWAISGLTPVYEGLDVGCARVKEAVFSIEGRLESVREFESKSRPGQTSSVMAIIEGTRFWVREDAINEERSIVDPAVLRPVSRLGGIMYGRLNEAFEITRPDFEKDIGGSEGYEKLARDADVKNASS</sequence>
<dbReference type="EMBL" id="JOWA01000099">
    <property type="protein sequence ID" value="KEZ42629.1"/>
    <property type="molecule type" value="Genomic_DNA"/>
</dbReference>
<evidence type="ECO:0000256" key="1">
    <source>
        <dbReference type="ARBA" id="ARBA00001917"/>
    </source>
</evidence>
<evidence type="ECO:0000256" key="2">
    <source>
        <dbReference type="ARBA" id="ARBA00022630"/>
    </source>
</evidence>
<dbReference type="AlphaFoldDB" id="A0A084G5L7"/>
<comment type="caution">
    <text evidence="7">The sequence shown here is derived from an EMBL/GenBank/DDBJ whole genome shotgun (WGS) entry which is preliminary data.</text>
</comment>
<dbReference type="PANTHER" id="PTHR33798:SF5">
    <property type="entry name" value="FLAVIN REDUCTASE LIKE DOMAIN-CONTAINING PROTEIN"/>
    <property type="match status" value="1"/>
</dbReference>
<evidence type="ECO:0000256" key="3">
    <source>
        <dbReference type="ARBA" id="ARBA00022643"/>
    </source>
</evidence>
<dbReference type="Pfam" id="PF01613">
    <property type="entry name" value="Flavin_Reduct"/>
    <property type="match status" value="1"/>
</dbReference>
<dbReference type="Proteomes" id="UP000028545">
    <property type="component" value="Unassembled WGS sequence"/>
</dbReference>
<comment type="similarity">
    <text evidence="4">Belongs to the flavoredoxin family.</text>
</comment>
<feature type="region of interest" description="Disordered" evidence="5">
    <location>
        <begin position="74"/>
        <end position="94"/>
    </location>
</feature>